<protein>
    <submittedName>
        <fullName evidence="3">Nucleoside hydrolase</fullName>
    </submittedName>
</protein>
<name>A0A9E8N818_9BACT</name>
<dbReference type="Gene3D" id="3.90.245.10">
    <property type="entry name" value="Ribonucleoside hydrolase-like"/>
    <property type="match status" value="1"/>
</dbReference>
<dbReference type="GO" id="GO:0016799">
    <property type="term" value="F:hydrolase activity, hydrolyzing N-glycosyl compounds"/>
    <property type="evidence" value="ECO:0007669"/>
    <property type="project" value="InterPro"/>
</dbReference>
<reference evidence="3" key="1">
    <citation type="submission" date="2022-11" db="EMBL/GenBank/DDBJ databases">
        <title>Dyadobacter pollutisoli sp. nov., isolated from plastic dumped soil.</title>
        <authorList>
            <person name="Kim J.M."/>
            <person name="Kim K.R."/>
            <person name="Lee J.K."/>
            <person name="Hao L."/>
            <person name="Jeon C.O."/>
        </authorList>
    </citation>
    <scope>NUCLEOTIDE SEQUENCE</scope>
    <source>
        <strain evidence="3">U1</strain>
    </source>
</reference>
<gene>
    <name evidence="3" type="ORF">ON006_28265</name>
</gene>
<dbReference type="Proteomes" id="UP001164653">
    <property type="component" value="Chromosome"/>
</dbReference>
<keyword evidence="3" id="KW-0378">Hydrolase</keyword>
<evidence type="ECO:0000313" key="3">
    <source>
        <dbReference type="EMBL" id="WAC11614.1"/>
    </source>
</evidence>
<feature type="domain" description="Inosine/uridine-preferring nucleoside hydrolase" evidence="2">
    <location>
        <begin position="29"/>
        <end position="224"/>
    </location>
</feature>
<evidence type="ECO:0000313" key="4">
    <source>
        <dbReference type="Proteomes" id="UP001164653"/>
    </source>
</evidence>
<dbReference type="PANTHER" id="PTHR43264:SF1">
    <property type="entry name" value="INOSINE_URIDINE-PREFERRING NUCLEOSIDE HYDROLASE DOMAIN-CONTAINING PROTEIN"/>
    <property type="match status" value="1"/>
</dbReference>
<dbReference type="SUPFAM" id="SSF53590">
    <property type="entry name" value="Nucleoside hydrolase"/>
    <property type="match status" value="1"/>
</dbReference>
<keyword evidence="4" id="KW-1185">Reference proteome</keyword>
<dbReference type="EMBL" id="CP112998">
    <property type="protein sequence ID" value="WAC11614.1"/>
    <property type="molecule type" value="Genomic_DNA"/>
</dbReference>
<feature type="signal peptide" evidence="1">
    <location>
        <begin position="1"/>
        <end position="19"/>
    </location>
</feature>
<dbReference type="Pfam" id="PF01156">
    <property type="entry name" value="IU_nuc_hydro"/>
    <property type="match status" value="1"/>
</dbReference>
<dbReference type="AlphaFoldDB" id="A0A9E8N818"/>
<dbReference type="RefSeq" id="WP_244821545.1">
    <property type="nucleotide sequence ID" value="NZ_CP112998.1"/>
</dbReference>
<organism evidence="3 4">
    <name type="scientific">Dyadobacter pollutisoli</name>
    <dbReference type="NCBI Taxonomy" id="2910158"/>
    <lineage>
        <taxon>Bacteria</taxon>
        <taxon>Pseudomonadati</taxon>
        <taxon>Bacteroidota</taxon>
        <taxon>Cytophagia</taxon>
        <taxon>Cytophagales</taxon>
        <taxon>Spirosomataceae</taxon>
        <taxon>Dyadobacter</taxon>
    </lineage>
</organism>
<dbReference type="PANTHER" id="PTHR43264">
    <property type="match status" value="1"/>
</dbReference>
<dbReference type="InterPro" id="IPR001910">
    <property type="entry name" value="Inosine/uridine_hydrolase_dom"/>
</dbReference>
<dbReference type="KEGG" id="dpf:ON006_28265"/>
<sequence length="327" mass="35621">MMHRVLFALFLFTFSQVSAQIGGRAANSMILDTDIGPDYDDVGAMAVMHALADKGEIKPLAVISSNQNELVIPTIEILNTYFGRPDLPTGAPKGKAANFGAFQKWPEMLAAKYPHKIAKTSDAPDAVETYRKILAKQPDQSVTIVTVGFLTNLADLLDSKPDNNSQLSGASLVKKKVKQLVSMAGWFPQGREYNVLVDSVASAKVFAEWPTEIIFSGFEIGNEIRTGLRVIANESLVSPVKEVYAMAIPLGKNDAGGRMSWDQTAVLVGVRGVQPYFGLKRGKIILEGGNNKWQDDPMGPHAYLTPNMPVPQLTALIEGLMMWEGKK</sequence>
<keyword evidence="1" id="KW-0732">Signal</keyword>
<dbReference type="InterPro" id="IPR036452">
    <property type="entry name" value="Ribo_hydro-like"/>
</dbReference>
<proteinExistence type="predicted"/>
<evidence type="ECO:0000259" key="2">
    <source>
        <dbReference type="Pfam" id="PF01156"/>
    </source>
</evidence>
<accession>A0A9E8N818</accession>
<feature type="chain" id="PRO_5038936106" evidence="1">
    <location>
        <begin position="20"/>
        <end position="327"/>
    </location>
</feature>
<evidence type="ECO:0000256" key="1">
    <source>
        <dbReference type="SAM" id="SignalP"/>
    </source>
</evidence>